<dbReference type="PATRIC" id="fig|1291379.3.peg.2735"/>
<organism evidence="1 2">
    <name type="scientific">Treponema pedis str. T A4</name>
    <dbReference type="NCBI Taxonomy" id="1291379"/>
    <lineage>
        <taxon>Bacteria</taxon>
        <taxon>Pseudomonadati</taxon>
        <taxon>Spirochaetota</taxon>
        <taxon>Spirochaetia</taxon>
        <taxon>Spirochaetales</taxon>
        <taxon>Treponemataceae</taxon>
        <taxon>Treponema</taxon>
    </lineage>
</organism>
<reference evidence="1 2" key="1">
    <citation type="journal article" date="2013" name="PLoS ONE">
        <title>Genome-Wide Relatedness of Treponema pedis, from Gingiva and Necrotic Skin Lesions of Pigs, with the Human Oral Pathogen Treponema denticola.</title>
        <authorList>
            <person name="Svartstrom O."/>
            <person name="Mushtaq M."/>
            <person name="Pringle M."/>
            <person name="Segerman B."/>
        </authorList>
    </citation>
    <scope>NUCLEOTIDE SEQUENCE [LARGE SCALE GENOMIC DNA]</scope>
    <source>
        <strain evidence="1">T A4</strain>
    </source>
</reference>
<dbReference type="EMBL" id="CP004120">
    <property type="protein sequence ID" value="AGT45233.1"/>
    <property type="molecule type" value="Genomic_DNA"/>
</dbReference>
<name>S6A2B4_9SPIR</name>
<keyword evidence="2" id="KW-1185">Reference proteome</keyword>
<dbReference type="HOGENOM" id="CLU_3223429_0_0_12"/>
<dbReference type="Proteomes" id="UP000015620">
    <property type="component" value="Chromosome"/>
</dbReference>
<sequence length="44" mass="4873">MEDPDICKTLLNIVLRGKAETITEIELQKTLADAGRAKGVRFDV</sequence>
<evidence type="ECO:0000313" key="2">
    <source>
        <dbReference type="Proteomes" id="UP000015620"/>
    </source>
</evidence>
<accession>S6A2B4</accession>
<protein>
    <submittedName>
        <fullName evidence="1">Uncharacterized protein</fullName>
    </submittedName>
</protein>
<evidence type="ECO:0000313" key="1">
    <source>
        <dbReference type="EMBL" id="AGT45233.1"/>
    </source>
</evidence>
<dbReference type="AlphaFoldDB" id="S6A2B4"/>
<proteinExistence type="predicted"/>
<dbReference type="KEGG" id="tped:TPE_2761"/>
<gene>
    <name evidence="1" type="ORF">TPE_2761</name>
</gene>